<evidence type="ECO:0000313" key="3">
    <source>
        <dbReference type="Proteomes" id="UP000299102"/>
    </source>
</evidence>
<dbReference type="Proteomes" id="UP000299102">
    <property type="component" value="Unassembled WGS sequence"/>
</dbReference>
<sequence length="172" mass="19207">MFCSKTMQEVLGVGCKINRCPDFFGSLKFFRLISRRVSARGVNKGHRAASLAPAALISRPPPRAPRPPPPCPLPRRRPLRRAFAESEPSAPTRPPTVRRSAVFHSPLLIFVKIFRLTPAAPLFMYACSLSSALSLAGETPRPKHARGRLQGERRGRRRWCRVVALLAISIYE</sequence>
<proteinExistence type="predicted"/>
<reference evidence="2 3" key="1">
    <citation type="journal article" date="2019" name="Commun. Biol.">
        <title>The bagworm genome reveals a unique fibroin gene that provides high tensile strength.</title>
        <authorList>
            <person name="Kono N."/>
            <person name="Nakamura H."/>
            <person name="Ohtoshi R."/>
            <person name="Tomita M."/>
            <person name="Numata K."/>
            <person name="Arakawa K."/>
        </authorList>
    </citation>
    <scope>NUCLEOTIDE SEQUENCE [LARGE SCALE GENOMIC DNA]</scope>
</reference>
<gene>
    <name evidence="2" type="ORF">EVAR_72848_1</name>
</gene>
<dbReference type="EMBL" id="BGZK01003476">
    <property type="protein sequence ID" value="GBP01743.1"/>
    <property type="molecule type" value="Genomic_DNA"/>
</dbReference>
<keyword evidence="3" id="KW-1185">Reference proteome</keyword>
<accession>A0A4C1SHU9</accession>
<protein>
    <submittedName>
        <fullName evidence="2">Uncharacterized protein</fullName>
    </submittedName>
</protein>
<dbReference type="AlphaFoldDB" id="A0A4C1SHU9"/>
<feature type="compositionally biased region" description="Pro residues" evidence="1">
    <location>
        <begin position="59"/>
        <end position="73"/>
    </location>
</feature>
<organism evidence="2 3">
    <name type="scientific">Eumeta variegata</name>
    <name type="common">Bagworm moth</name>
    <name type="synonym">Eumeta japonica</name>
    <dbReference type="NCBI Taxonomy" id="151549"/>
    <lineage>
        <taxon>Eukaryota</taxon>
        <taxon>Metazoa</taxon>
        <taxon>Ecdysozoa</taxon>
        <taxon>Arthropoda</taxon>
        <taxon>Hexapoda</taxon>
        <taxon>Insecta</taxon>
        <taxon>Pterygota</taxon>
        <taxon>Neoptera</taxon>
        <taxon>Endopterygota</taxon>
        <taxon>Lepidoptera</taxon>
        <taxon>Glossata</taxon>
        <taxon>Ditrysia</taxon>
        <taxon>Tineoidea</taxon>
        <taxon>Psychidae</taxon>
        <taxon>Oiketicinae</taxon>
        <taxon>Eumeta</taxon>
    </lineage>
</organism>
<evidence type="ECO:0000313" key="2">
    <source>
        <dbReference type="EMBL" id="GBP01743.1"/>
    </source>
</evidence>
<feature type="region of interest" description="Disordered" evidence="1">
    <location>
        <begin position="52"/>
        <end position="76"/>
    </location>
</feature>
<comment type="caution">
    <text evidence="2">The sequence shown here is derived from an EMBL/GenBank/DDBJ whole genome shotgun (WGS) entry which is preliminary data.</text>
</comment>
<name>A0A4C1SHU9_EUMVA</name>
<evidence type="ECO:0000256" key="1">
    <source>
        <dbReference type="SAM" id="MobiDB-lite"/>
    </source>
</evidence>